<dbReference type="AlphaFoldDB" id="A0A6J7I681"/>
<reference evidence="1" key="1">
    <citation type="submission" date="2020-05" db="EMBL/GenBank/DDBJ databases">
        <authorList>
            <person name="Chiriac C."/>
            <person name="Salcher M."/>
            <person name="Ghai R."/>
            <person name="Kavagutti S V."/>
        </authorList>
    </citation>
    <scope>NUCLEOTIDE SEQUENCE</scope>
</reference>
<dbReference type="EMBL" id="CAFBNB010000070">
    <property type="protein sequence ID" value="CAB4926458.1"/>
    <property type="molecule type" value="Genomic_DNA"/>
</dbReference>
<evidence type="ECO:0000313" key="1">
    <source>
        <dbReference type="EMBL" id="CAB4926458.1"/>
    </source>
</evidence>
<sequence length="51" mass="5790">MRLTIHVRPGVSRSIVGGYADPQSAWDRWHVHQRRAALSTLLLSITLTHLD</sequence>
<protein>
    <submittedName>
        <fullName evidence="1">Unannotated protein</fullName>
    </submittedName>
</protein>
<accession>A0A6J7I681</accession>
<name>A0A6J7I681_9ZZZZ</name>
<proteinExistence type="predicted"/>
<gene>
    <name evidence="1" type="ORF">UFOPK3720_00504</name>
</gene>
<organism evidence="1">
    <name type="scientific">freshwater metagenome</name>
    <dbReference type="NCBI Taxonomy" id="449393"/>
    <lineage>
        <taxon>unclassified sequences</taxon>
        <taxon>metagenomes</taxon>
        <taxon>ecological metagenomes</taxon>
    </lineage>
</organism>